<feature type="chain" id="PRO_5041257031" description="Rhythmically expressed gene 5 protein" evidence="1">
    <location>
        <begin position="20"/>
        <end position="221"/>
    </location>
</feature>
<comment type="caution">
    <text evidence="2">The sequence shown here is derived from an EMBL/GenBank/DDBJ whole genome shotgun (WGS) entry which is preliminary data.</text>
</comment>
<proteinExistence type="predicted"/>
<evidence type="ECO:0000256" key="1">
    <source>
        <dbReference type="SAM" id="SignalP"/>
    </source>
</evidence>
<feature type="signal peptide" evidence="1">
    <location>
        <begin position="1"/>
        <end position="19"/>
    </location>
</feature>
<evidence type="ECO:0000313" key="2">
    <source>
        <dbReference type="EMBL" id="KAJ3651850.1"/>
    </source>
</evidence>
<dbReference type="AlphaFoldDB" id="A0AA38IA24"/>
<dbReference type="Proteomes" id="UP001168821">
    <property type="component" value="Unassembled WGS sequence"/>
</dbReference>
<accession>A0AA38IA24</accession>
<name>A0AA38IA24_9CUCU</name>
<evidence type="ECO:0008006" key="4">
    <source>
        <dbReference type="Google" id="ProtNLM"/>
    </source>
</evidence>
<evidence type="ECO:0000313" key="3">
    <source>
        <dbReference type="Proteomes" id="UP001168821"/>
    </source>
</evidence>
<organism evidence="2 3">
    <name type="scientific">Zophobas morio</name>
    <dbReference type="NCBI Taxonomy" id="2755281"/>
    <lineage>
        <taxon>Eukaryota</taxon>
        <taxon>Metazoa</taxon>
        <taxon>Ecdysozoa</taxon>
        <taxon>Arthropoda</taxon>
        <taxon>Hexapoda</taxon>
        <taxon>Insecta</taxon>
        <taxon>Pterygota</taxon>
        <taxon>Neoptera</taxon>
        <taxon>Endopterygota</taxon>
        <taxon>Coleoptera</taxon>
        <taxon>Polyphaga</taxon>
        <taxon>Cucujiformia</taxon>
        <taxon>Tenebrionidae</taxon>
        <taxon>Zophobas</taxon>
    </lineage>
</organism>
<gene>
    <name evidence="2" type="ORF">Zmor_017858</name>
</gene>
<keyword evidence="3" id="KW-1185">Reference proteome</keyword>
<reference evidence="2" key="1">
    <citation type="journal article" date="2023" name="G3 (Bethesda)">
        <title>Whole genome assemblies of Zophobas morio and Tenebrio molitor.</title>
        <authorList>
            <person name="Kaur S."/>
            <person name="Stinson S.A."/>
            <person name="diCenzo G.C."/>
        </authorList>
    </citation>
    <scope>NUCLEOTIDE SEQUENCE</scope>
    <source>
        <strain evidence="2">QUZm001</strain>
    </source>
</reference>
<keyword evidence="1" id="KW-0732">Signal</keyword>
<dbReference type="EMBL" id="JALNTZ010000005">
    <property type="protein sequence ID" value="KAJ3651850.1"/>
    <property type="molecule type" value="Genomic_DNA"/>
</dbReference>
<sequence length="221" mass="25014">MNKFLVLLCFCCYLSSVNSSAIPMWEFLSKEEKMSYLYSMFANQVDEFCGKSTMANCNKELLKYGLGKLKDMPEDHLDVMDPYQRGANDIIWDSMMEGHEMMKTTNPRPSTTTKPNSYEDESFGEYGAASAKIDNVYRVSPPKGFVYTIQSGTPLYTYPTQNVGKNGAYTKFQQAYPTTTGAPFEIKVYPDGRPVREGASQAPHDEDLRQYQLSKVKIPSL</sequence>
<protein>
    <recommendedName>
        <fullName evidence="4">Rhythmically expressed gene 5 protein</fullName>
    </recommendedName>
</protein>